<keyword evidence="4 6" id="KW-0472">Membrane</keyword>
<protein>
    <submittedName>
        <fullName evidence="8">YhgE/Pip domain protein</fullName>
    </submittedName>
</protein>
<keyword evidence="9" id="KW-1185">Reference proteome</keyword>
<dbReference type="InterPro" id="IPR051328">
    <property type="entry name" value="T7SS_ABC-Transporter"/>
</dbReference>
<accession>C0W192</accession>
<evidence type="ECO:0000256" key="4">
    <source>
        <dbReference type="ARBA" id="ARBA00023136"/>
    </source>
</evidence>
<dbReference type="InterPro" id="IPR013525">
    <property type="entry name" value="ABC2_TM"/>
</dbReference>
<dbReference type="Gene3D" id="3.40.1710.10">
    <property type="entry name" value="abc type-2 transporter like domain"/>
    <property type="match status" value="1"/>
</dbReference>
<comment type="caution">
    <text evidence="8">The sequence shown here is derived from an EMBL/GenBank/DDBJ whole genome shotgun (WGS) entry which is preliminary data.</text>
</comment>
<reference evidence="8 9" key="1">
    <citation type="submission" date="2009-01" db="EMBL/GenBank/DDBJ databases">
        <authorList>
            <person name="Qin X."/>
            <person name="Bachman B."/>
            <person name="Battles P."/>
            <person name="Bell A."/>
            <person name="Bess C."/>
            <person name="Bickham C."/>
            <person name="Chaboub L."/>
            <person name="Chen D."/>
            <person name="Coyle M."/>
            <person name="Deiros D.R."/>
            <person name="Dinh H."/>
            <person name="Forbes L."/>
            <person name="Fowler G."/>
            <person name="Francisco L."/>
            <person name="Fu Q."/>
            <person name="Gubbala S."/>
            <person name="Hale W."/>
            <person name="Han Y."/>
            <person name="Hemphill L."/>
            <person name="Highlander S.K."/>
            <person name="Hirani K."/>
            <person name="Hogues M."/>
            <person name="Jackson L."/>
            <person name="Jakkamsetti A."/>
            <person name="Javaid M."/>
            <person name="Jiang H."/>
            <person name="Korchina V."/>
            <person name="Kovar C."/>
            <person name="Lara F."/>
            <person name="Lee S."/>
            <person name="Mata R."/>
            <person name="Mathew T."/>
            <person name="Moen C."/>
            <person name="Morales K."/>
            <person name="Munidasa M."/>
            <person name="Nazareth L."/>
            <person name="Ngo R."/>
            <person name="Nguyen L."/>
            <person name="Okwuonu G."/>
            <person name="Ongeri F."/>
            <person name="Patil S."/>
            <person name="Petrosino J."/>
            <person name="Pham C."/>
            <person name="Pham P."/>
            <person name="Pu L.-L."/>
            <person name="Puazo M."/>
            <person name="Raj R."/>
            <person name="Reid J."/>
            <person name="Rouhana J."/>
            <person name="Saada N."/>
            <person name="Shang Y."/>
            <person name="Simmons D."/>
            <person name="Thornton R."/>
            <person name="Warren J."/>
            <person name="Weissenberger G."/>
            <person name="Zhang J."/>
            <person name="Zhang L."/>
            <person name="Zhou C."/>
            <person name="Zhu D."/>
            <person name="Muzny D."/>
            <person name="Worley K."/>
            <person name="Gibbs R."/>
        </authorList>
    </citation>
    <scope>NUCLEOTIDE SEQUENCE [LARGE SCALE GENOMIC DNA]</scope>
    <source>
        <strain evidence="8 9">DSM 15436</strain>
    </source>
</reference>
<dbReference type="HOGENOM" id="CLU_004534_1_1_11"/>
<feature type="transmembrane region" description="Helical" evidence="6">
    <location>
        <begin position="615"/>
        <end position="637"/>
    </location>
</feature>
<dbReference type="Proteomes" id="UP000010301">
    <property type="component" value="Unassembled WGS sequence"/>
</dbReference>
<dbReference type="NCBIfam" id="TIGR03062">
    <property type="entry name" value="pip_yhgE_Cterm"/>
    <property type="match status" value="1"/>
</dbReference>
<dbReference type="InterPro" id="IPR017501">
    <property type="entry name" value="Phage_infect_YhgE_C"/>
</dbReference>
<name>C0W192_9ACTO</name>
<feature type="transmembrane region" description="Helical" evidence="6">
    <location>
        <begin position="696"/>
        <end position="715"/>
    </location>
</feature>
<dbReference type="InterPro" id="IPR017500">
    <property type="entry name" value="Phage_infect_YhgE_N"/>
</dbReference>
<feature type="compositionally biased region" description="Low complexity" evidence="5">
    <location>
        <begin position="1"/>
        <end position="12"/>
    </location>
</feature>
<evidence type="ECO:0000256" key="2">
    <source>
        <dbReference type="ARBA" id="ARBA00022692"/>
    </source>
</evidence>
<dbReference type="AlphaFoldDB" id="C0W192"/>
<comment type="subcellular location">
    <subcellularLocation>
        <location evidence="1">Membrane</location>
        <topology evidence="1">Multi-pass membrane protein</topology>
    </subcellularLocation>
</comment>
<dbReference type="STRING" id="525245.HMPREF0044_1182"/>
<keyword evidence="2 6" id="KW-0812">Transmembrane</keyword>
<gene>
    <name evidence="8" type="ORF">HMPREF0044_1182</name>
</gene>
<dbReference type="eggNOG" id="COG1511">
    <property type="taxonomic scope" value="Bacteria"/>
</dbReference>
<dbReference type="NCBIfam" id="TIGR03061">
    <property type="entry name" value="pip_yhgE_Nterm"/>
    <property type="match status" value="1"/>
</dbReference>
<evidence type="ECO:0000259" key="7">
    <source>
        <dbReference type="Pfam" id="PF12698"/>
    </source>
</evidence>
<organism evidence="8 9">
    <name type="scientific">Gleimia coleocanis DSM 15436</name>
    <dbReference type="NCBI Taxonomy" id="525245"/>
    <lineage>
        <taxon>Bacteria</taxon>
        <taxon>Bacillati</taxon>
        <taxon>Actinomycetota</taxon>
        <taxon>Actinomycetes</taxon>
        <taxon>Actinomycetales</taxon>
        <taxon>Actinomycetaceae</taxon>
        <taxon>Gleimia</taxon>
    </lineage>
</organism>
<feature type="domain" description="ABC-2 type transporter transmembrane" evidence="7">
    <location>
        <begin position="43"/>
        <end position="190"/>
    </location>
</feature>
<dbReference type="GO" id="GO:0140359">
    <property type="term" value="F:ABC-type transporter activity"/>
    <property type="evidence" value="ECO:0007669"/>
    <property type="project" value="InterPro"/>
</dbReference>
<dbReference type="PANTHER" id="PTHR43077:SF5">
    <property type="entry name" value="PHAGE INFECTION PROTEIN"/>
    <property type="match status" value="1"/>
</dbReference>
<feature type="transmembrane region" description="Helical" evidence="6">
    <location>
        <begin position="582"/>
        <end position="603"/>
    </location>
</feature>
<dbReference type="GO" id="GO:0016020">
    <property type="term" value="C:membrane"/>
    <property type="evidence" value="ECO:0007669"/>
    <property type="project" value="UniProtKB-SubCell"/>
</dbReference>
<feature type="transmembrane region" description="Helical" evidence="6">
    <location>
        <begin position="541"/>
        <end position="561"/>
    </location>
</feature>
<evidence type="ECO:0000256" key="5">
    <source>
        <dbReference type="SAM" id="MobiDB-lite"/>
    </source>
</evidence>
<feature type="region of interest" description="Disordered" evidence="5">
    <location>
        <begin position="1"/>
        <end position="22"/>
    </location>
</feature>
<evidence type="ECO:0000256" key="3">
    <source>
        <dbReference type="ARBA" id="ARBA00022989"/>
    </source>
</evidence>
<keyword evidence="3 6" id="KW-1133">Transmembrane helix</keyword>
<feature type="transmembrane region" description="Helical" evidence="6">
    <location>
        <begin position="644"/>
        <end position="664"/>
    </location>
</feature>
<sequence>MTPWQNQPIQPKQQKKKKKTEMKEKSVLWRELKRFQGKPRIALIFMLLLPLLYSAVYLHANWDLYSKIENLDVAVVNQDVPVKMGDTLVSGGKQVEDNLKKTPGFKWNFVGNDLEAAQQGMRDGEYYLIIHIPQDFSKDLTSAGTLEAKRAKLNLYRDDANGFVAGMMTAQTESILGKALDEAVAETYFRTLFISLDEIKTGMTQAAEGAAKLDEAQKLTTSGISQINTALTNVDLTALQQKLTTLQTNIHAVNQVGPEFQSAHNEIHLGVSELAGVAESQATDIASLKLNIDPLKKWLSEDLKNSHGKALELATLNTELTSTKDTALTRQLDQSLSGATAATSELGKLTLADGTALQDHPEYKNLVADIESAQKNQKEIDKNIRRQAQISTTLALELNPQLLKAMADSLENTANSLEAAQGKIQSANQHFKTGAQMSTDAVSNLHTALAPLQQAGSDSLQDIPKAINGFLQLQNGIAKLDTAMPQISAGTHELSTKLADGAAKIPGLSEDNRNALAKTMASPVDVEMQVYHSAEYYGRGLAPFFLTIALWVTAISMFLVLRTLPGRALTGRAPAWKLAWTGLSTPMFMGIGGSLIMGLALWPTLGMNPVHPVEYIVLLIVTAAAFVSLAFLFRLYLGSTQSAIFIIFLLLQLPASGGTFPLALLEPFYQVLGVISPMRYTVDAFRVAISGGNLTIFWQSVAILFLIFLGTLPLIMHKIHKKKLFTMNDLHPKFVTSAATSDYAFSVHPR</sequence>
<evidence type="ECO:0000256" key="1">
    <source>
        <dbReference type="ARBA" id="ARBA00004141"/>
    </source>
</evidence>
<evidence type="ECO:0000256" key="6">
    <source>
        <dbReference type="SAM" id="Phobius"/>
    </source>
</evidence>
<dbReference type="PANTHER" id="PTHR43077">
    <property type="entry name" value="TRANSPORT PERMEASE YVFS-RELATED"/>
    <property type="match status" value="1"/>
</dbReference>
<evidence type="ECO:0000313" key="9">
    <source>
        <dbReference type="Proteomes" id="UP000010301"/>
    </source>
</evidence>
<dbReference type="Pfam" id="PF12698">
    <property type="entry name" value="ABC2_membrane_3"/>
    <property type="match status" value="1"/>
</dbReference>
<dbReference type="EMBL" id="ACFG01000032">
    <property type="protein sequence ID" value="EEH63581.1"/>
    <property type="molecule type" value="Genomic_DNA"/>
</dbReference>
<evidence type="ECO:0000313" key="8">
    <source>
        <dbReference type="EMBL" id="EEH63581.1"/>
    </source>
</evidence>
<proteinExistence type="predicted"/>